<protein>
    <submittedName>
        <fullName evidence="2">Uncharacterized protein</fullName>
    </submittedName>
</protein>
<organism evidence="2 3">
    <name type="scientific">Diplocarpon rosae</name>
    <dbReference type="NCBI Taxonomy" id="946125"/>
    <lineage>
        <taxon>Eukaryota</taxon>
        <taxon>Fungi</taxon>
        <taxon>Dikarya</taxon>
        <taxon>Ascomycota</taxon>
        <taxon>Pezizomycotina</taxon>
        <taxon>Leotiomycetes</taxon>
        <taxon>Helotiales</taxon>
        <taxon>Drepanopezizaceae</taxon>
        <taxon>Diplocarpon</taxon>
    </lineage>
</organism>
<keyword evidence="1" id="KW-0812">Transmembrane</keyword>
<dbReference type="AlphaFoldDB" id="A0AAD9T3P8"/>
<keyword evidence="3" id="KW-1185">Reference proteome</keyword>
<sequence length="80" mass="8878">MEVDSVYLGSLVGEASSFQIEVALDFADCQNQAKGFDSLLHINLAAISVLDAAVVELYLVYSSIAHRRNKYREPVFLIRS</sequence>
<keyword evidence="1" id="KW-1133">Transmembrane helix</keyword>
<name>A0AAD9T3P8_9HELO</name>
<feature type="transmembrane region" description="Helical" evidence="1">
    <location>
        <begin position="40"/>
        <end position="61"/>
    </location>
</feature>
<reference evidence="2" key="1">
    <citation type="submission" date="2023-06" db="EMBL/GenBank/DDBJ databases">
        <title>Draft genome of Marssonina rosae.</title>
        <authorList>
            <person name="Cheng Q."/>
        </authorList>
    </citation>
    <scope>NUCLEOTIDE SEQUENCE</scope>
    <source>
        <strain evidence="2">R4</strain>
    </source>
</reference>
<evidence type="ECO:0000256" key="1">
    <source>
        <dbReference type="SAM" id="Phobius"/>
    </source>
</evidence>
<accession>A0AAD9T3P8</accession>
<evidence type="ECO:0000313" key="3">
    <source>
        <dbReference type="Proteomes" id="UP001285354"/>
    </source>
</evidence>
<keyword evidence="1" id="KW-0472">Membrane</keyword>
<proteinExistence type="predicted"/>
<dbReference type="Proteomes" id="UP001285354">
    <property type="component" value="Unassembled WGS sequence"/>
</dbReference>
<gene>
    <name evidence="2" type="ORF">QTJ16_002029</name>
</gene>
<dbReference type="EMBL" id="JAUBYV010000002">
    <property type="protein sequence ID" value="KAK2628926.1"/>
    <property type="molecule type" value="Genomic_DNA"/>
</dbReference>
<comment type="caution">
    <text evidence="2">The sequence shown here is derived from an EMBL/GenBank/DDBJ whole genome shotgun (WGS) entry which is preliminary data.</text>
</comment>
<evidence type="ECO:0000313" key="2">
    <source>
        <dbReference type="EMBL" id="KAK2628926.1"/>
    </source>
</evidence>